<evidence type="ECO:0000259" key="5">
    <source>
        <dbReference type="PROSITE" id="PS50893"/>
    </source>
</evidence>
<evidence type="ECO:0000256" key="1">
    <source>
        <dbReference type="ARBA" id="ARBA00005417"/>
    </source>
</evidence>
<dbReference type="RefSeq" id="WP_118990858.1">
    <property type="nucleotide sequence ID" value="NZ_CP023434.1"/>
</dbReference>
<dbReference type="PANTHER" id="PTHR43166">
    <property type="entry name" value="AMINO ACID IMPORT ATP-BINDING PROTEIN"/>
    <property type="match status" value="1"/>
</dbReference>
<proteinExistence type="inferred from homology"/>
<evidence type="ECO:0000256" key="3">
    <source>
        <dbReference type="ARBA" id="ARBA00022741"/>
    </source>
</evidence>
<keyword evidence="2" id="KW-0813">Transport</keyword>
<dbReference type="Gene3D" id="3.40.50.300">
    <property type="entry name" value="P-loop containing nucleotide triphosphate hydrolases"/>
    <property type="match status" value="1"/>
</dbReference>
<evidence type="ECO:0000313" key="6">
    <source>
        <dbReference type="EMBL" id="AXY25958.1"/>
    </source>
</evidence>
<feature type="domain" description="ABC transporter" evidence="5">
    <location>
        <begin position="3"/>
        <end position="221"/>
    </location>
</feature>
<reference evidence="6 7" key="1">
    <citation type="submission" date="2017-09" db="EMBL/GenBank/DDBJ databases">
        <title>Complete genome sequence of Oxytococcus suis strain ZY16052.</title>
        <authorList>
            <person name="Li F."/>
        </authorList>
    </citation>
    <scope>NUCLEOTIDE SEQUENCE [LARGE SCALE GENOMIC DNA]</scope>
    <source>
        <strain evidence="6 7">ZY16052</strain>
    </source>
</reference>
<dbReference type="PANTHER" id="PTHR43166:SF4">
    <property type="entry name" value="PHOSPHONATES IMPORT ATP-BINDING PROTEIN PHNC"/>
    <property type="match status" value="1"/>
</dbReference>
<dbReference type="InterPro" id="IPR017871">
    <property type="entry name" value="ABC_transporter-like_CS"/>
</dbReference>
<dbReference type="InterPro" id="IPR003593">
    <property type="entry name" value="AAA+_ATPase"/>
</dbReference>
<dbReference type="SMART" id="SM00382">
    <property type="entry name" value="AAA"/>
    <property type="match status" value="1"/>
</dbReference>
<dbReference type="AlphaFoldDB" id="A0A347WLK1"/>
<dbReference type="Proteomes" id="UP000263232">
    <property type="component" value="Chromosome"/>
</dbReference>
<dbReference type="EMBL" id="CP023434">
    <property type="protein sequence ID" value="AXY25958.1"/>
    <property type="molecule type" value="Genomic_DNA"/>
</dbReference>
<dbReference type="InterPro" id="IPR050086">
    <property type="entry name" value="MetN_ABC_transporter-like"/>
</dbReference>
<evidence type="ECO:0000256" key="4">
    <source>
        <dbReference type="ARBA" id="ARBA00022840"/>
    </source>
</evidence>
<dbReference type="GO" id="GO:0005524">
    <property type="term" value="F:ATP binding"/>
    <property type="evidence" value="ECO:0007669"/>
    <property type="project" value="UniProtKB-KW"/>
</dbReference>
<dbReference type="PROSITE" id="PS00211">
    <property type="entry name" value="ABC_TRANSPORTER_1"/>
    <property type="match status" value="1"/>
</dbReference>
<dbReference type="PROSITE" id="PS00675">
    <property type="entry name" value="SIGMA54_INTERACT_1"/>
    <property type="match status" value="1"/>
</dbReference>
<keyword evidence="4 6" id="KW-0067">ATP-binding</keyword>
<dbReference type="KEGG" id="abae:CL176_08075"/>
<dbReference type="Pfam" id="PF00005">
    <property type="entry name" value="ABC_tran"/>
    <property type="match status" value="1"/>
</dbReference>
<organism evidence="6 7">
    <name type="scientific">Suicoccus acidiformans</name>
    <dbReference type="NCBI Taxonomy" id="2036206"/>
    <lineage>
        <taxon>Bacteria</taxon>
        <taxon>Bacillati</taxon>
        <taxon>Bacillota</taxon>
        <taxon>Bacilli</taxon>
        <taxon>Lactobacillales</taxon>
        <taxon>Aerococcaceae</taxon>
        <taxon>Suicoccus</taxon>
    </lineage>
</organism>
<gene>
    <name evidence="6" type="ORF">CL176_08075</name>
</gene>
<dbReference type="SUPFAM" id="SSF52540">
    <property type="entry name" value="P-loop containing nucleoside triphosphate hydrolases"/>
    <property type="match status" value="1"/>
</dbReference>
<dbReference type="OrthoDB" id="9804199at2"/>
<comment type="similarity">
    <text evidence="1">Belongs to the ABC transporter superfamily.</text>
</comment>
<dbReference type="InterPro" id="IPR025662">
    <property type="entry name" value="Sigma_54_int_dom_ATP-bd_1"/>
</dbReference>
<evidence type="ECO:0000313" key="7">
    <source>
        <dbReference type="Proteomes" id="UP000263232"/>
    </source>
</evidence>
<dbReference type="InterPro" id="IPR027417">
    <property type="entry name" value="P-loop_NTPase"/>
</dbReference>
<evidence type="ECO:0000256" key="2">
    <source>
        <dbReference type="ARBA" id="ARBA00022448"/>
    </source>
</evidence>
<sequence>MAFQLTNVSKSFGEQEVIQNYSLSIDSGEIVIVLGESGSGKTTLLRMINNLETVDTGSITLDGASLVIDGEYQSTAAIQDYQHKMGLVFQDYNLFSNLTVEENLMLAPLSNGFGTREELASKADQLLKQMGVPDKQTSKPSQLSGGQKQRVAIARAMMMEPSMLCFDEPTSALDENTVEKVAELIKSLAKNGMKILIITHDTGLVSLMEEVRVVRSEEFKA</sequence>
<accession>A0A347WLK1</accession>
<keyword evidence="7" id="KW-1185">Reference proteome</keyword>
<dbReference type="GO" id="GO:0016887">
    <property type="term" value="F:ATP hydrolysis activity"/>
    <property type="evidence" value="ECO:0007669"/>
    <property type="project" value="InterPro"/>
</dbReference>
<name>A0A347WLK1_9LACT</name>
<dbReference type="InterPro" id="IPR003439">
    <property type="entry name" value="ABC_transporter-like_ATP-bd"/>
</dbReference>
<dbReference type="PROSITE" id="PS50893">
    <property type="entry name" value="ABC_TRANSPORTER_2"/>
    <property type="match status" value="1"/>
</dbReference>
<keyword evidence="3" id="KW-0547">Nucleotide-binding</keyword>
<protein>
    <submittedName>
        <fullName evidence="6">Polar amino acid ABC transporter ATP-binding protein</fullName>
    </submittedName>
</protein>